<accession>A0A2P2KFE6</accession>
<feature type="chain" id="PRO_5015118968" evidence="1">
    <location>
        <begin position="19"/>
        <end position="111"/>
    </location>
</feature>
<proteinExistence type="predicted"/>
<name>A0A2P2KFE6_RHIMU</name>
<keyword evidence="1" id="KW-0732">Signal</keyword>
<dbReference type="EMBL" id="GGEC01023959">
    <property type="protein sequence ID" value="MBX04443.1"/>
    <property type="molecule type" value="Transcribed_RNA"/>
</dbReference>
<sequence length="111" mass="12438">MKHCIYLIPILHLKLIGSLLCTKSTTIKEKGNGVELHRLTITVGIHELLQLSASLDPEENLIPILAFDLEIDVRRLIGGFLVLLLVGYSRHVLFCKISAEKFQFRPPIHGG</sequence>
<reference evidence="2" key="1">
    <citation type="submission" date="2018-02" db="EMBL/GenBank/DDBJ databases">
        <title>Rhizophora mucronata_Transcriptome.</title>
        <authorList>
            <person name="Meera S.P."/>
            <person name="Sreeshan A."/>
            <person name="Augustine A."/>
        </authorList>
    </citation>
    <scope>NUCLEOTIDE SEQUENCE</scope>
    <source>
        <tissue evidence="2">Leaf</tissue>
    </source>
</reference>
<feature type="signal peptide" evidence="1">
    <location>
        <begin position="1"/>
        <end position="18"/>
    </location>
</feature>
<protein>
    <submittedName>
        <fullName evidence="2">Small ubiquitin-related modifier 1-like</fullName>
    </submittedName>
</protein>
<evidence type="ECO:0000256" key="1">
    <source>
        <dbReference type="SAM" id="SignalP"/>
    </source>
</evidence>
<evidence type="ECO:0000313" key="2">
    <source>
        <dbReference type="EMBL" id="MBX04443.1"/>
    </source>
</evidence>
<organism evidence="2">
    <name type="scientific">Rhizophora mucronata</name>
    <name type="common">Asiatic mangrove</name>
    <dbReference type="NCBI Taxonomy" id="61149"/>
    <lineage>
        <taxon>Eukaryota</taxon>
        <taxon>Viridiplantae</taxon>
        <taxon>Streptophyta</taxon>
        <taxon>Embryophyta</taxon>
        <taxon>Tracheophyta</taxon>
        <taxon>Spermatophyta</taxon>
        <taxon>Magnoliopsida</taxon>
        <taxon>eudicotyledons</taxon>
        <taxon>Gunneridae</taxon>
        <taxon>Pentapetalae</taxon>
        <taxon>rosids</taxon>
        <taxon>fabids</taxon>
        <taxon>Malpighiales</taxon>
        <taxon>Rhizophoraceae</taxon>
        <taxon>Rhizophora</taxon>
    </lineage>
</organism>
<dbReference type="AlphaFoldDB" id="A0A2P2KFE6"/>